<dbReference type="EMBL" id="CP120627">
    <property type="protein sequence ID" value="WEW54795.1"/>
    <property type="molecule type" value="Genomic_DNA"/>
</dbReference>
<evidence type="ECO:0000313" key="2">
    <source>
        <dbReference type="Proteomes" id="UP001219355"/>
    </source>
</evidence>
<gene>
    <name evidence="1" type="ORF">PRK78_000220</name>
</gene>
<dbReference type="AlphaFoldDB" id="A0AAF0DAS4"/>
<reference evidence="1" key="1">
    <citation type="submission" date="2023-03" db="EMBL/GenBank/DDBJ databases">
        <title>Emydomyces testavorans Genome Sequence.</title>
        <authorList>
            <person name="Hoyer L."/>
        </authorList>
    </citation>
    <scope>NUCLEOTIDE SEQUENCE</scope>
    <source>
        <strain evidence="1">16-2883</strain>
    </source>
</reference>
<name>A0AAF0DAS4_9EURO</name>
<protein>
    <submittedName>
        <fullName evidence="1">Uncharacterized protein</fullName>
    </submittedName>
</protein>
<dbReference type="Pfam" id="PF20174">
    <property type="entry name" value="DUF6540"/>
    <property type="match status" value="1"/>
</dbReference>
<dbReference type="InterPro" id="IPR046670">
    <property type="entry name" value="DUF6540"/>
</dbReference>
<accession>A0AAF0DAS4</accession>
<organism evidence="1 2">
    <name type="scientific">Emydomyces testavorans</name>
    <dbReference type="NCBI Taxonomy" id="2070801"/>
    <lineage>
        <taxon>Eukaryota</taxon>
        <taxon>Fungi</taxon>
        <taxon>Dikarya</taxon>
        <taxon>Ascomycota</taxon>
        <taxon>Pezizomycotina</taxon>
        <taxon>Eurotiomycetes</taxon>
        <taxon>Eurotiomycetidae</taxon>
        <taxon>Onygenales</taxon>
        <taxon>Nannizziopsiaceae</taxon>
        <taxon>Emydomyces</taxon>
    </lineage>
</organism>
<dbReference type="Proteomes" id="UP001219355">
    <property type="component" value="Chromosome 1"/>
</dbReference>
<keyword evidence="2" id="KW-1185">Reference proteome</keyword>
<sequence length="179" mass="20096">MNSYPPPGIEVKTIGFSEFCEVDDRVFKRRKGTQEWTEVVSEKSPSDDSTLQLSLVHHNQAPGEPIHWALYVARENEPGMVYEVKGDAECMTYTPSLEPIQVMDLESFRTIYFIANLTDDDAAVVKEVAEQEPPPRAASRKDVKENCQGWAVRVLARLADLGIVDATKVEMARAMLQPI</sequence>
<evidence type="ECO:0000313" key="1">
    <source>
        <dbReference type="EMBL" id="WEW54795.1"/>
    </source>
</evidence>
<proteinExistence type="predicted"/>